<proteinExistence type="predicted"/>
<comment type="caution">
    <text evidence="2">The sequence shown here is derived from an EMBL/GenBank/DDBJ whole genome shotgun (WGS) entry which is preliminary data.</text>
</comment>
<dbReference type="PROSITE" id="PS01137">
    <property type="entry name" value="TATD_1"/>
    <property type="match status" value="1"/>
</dbReference>
<accession>A0ABS8ZQP2</accession>
<dbReference type="InterPro" id="IPR032466">
    <property type="entry name" value="Metal_Hydrolase"/>
</dbReference>
<dbReference type="InterPro" id="IPR018228">
    <property type="entry name" value="DNase_TatD-rel_CS"/>
</dbReference>
<dbReference type="Pfam" id="PF01026">
    <property type="entry name" value="TatD_DNase"/>
    <property type="match status" value="1"/>
</dbReference>
<dbReference type="Proteomes" id="UP001521150">
    <property type="component" value="Unassembled WGS sequence"/>
</dbReference>
<evidence type="ECO:0000313" key="2">
    <source>
        <dbReference type="EMBL" id="MCE7010040.1"/>
    </source>
</evidence>
<dbReference type="SUPFAM" id="SSF51556">
    <property type="entry name" value="Metallo-dependent hydrolases"/>
    <property type="match status" value="1"/>
</dbReference>
<gene>
    <name evidence="2" type="ORF">LWC34_45620</name>
</gene>
<reference evidence="2 3" key="1">
    <citation type="submission" date="2021-12" db="EMBL/GenBank/DDBJ databases">
        <title>Genome sequence of Kibdelosporangium philippinense ATCC 49844.</title>
        <authorList>
            <person name="Fedorov E.A."/>
            <person name="Omeragic M."/>
            <person name="Shalygina K.F."/>
            <person name="Maclea K.S."/>
        </authorList>
    </citation>
    <scope>NUCLEOTIDE SEQUENCE [LARGE SCALE GENOMIC DNA]</scope>
    <source>
        <strain evidence="2 3">ATCC 49844</strain>
    </source>
</reference>
<dbReference type="PANTHER" id="PTHR46124:SF2">
    <property type="entry name" value="D-AMINOACYL-TRNA DEACYLASE"/>
    <property type="match status" value="1"/>
</dbReference>
<evidence type="ECO:0000313" key="3">
    <source>
        <dbReference type="Proteomes" id="UP001521150"/>
    </source>
</evidence>
<protein>
    <submittedName>
        <fullName evidence="2">TatD family hydrolase</fullName>
    </submittedName>
</protein>
<keyword evidence="1 2" id="KW-0378">Hydrolase</keyword>
<dbReference type="InterPro" id="IPR001130">
    <property type="entry name" value="TatD-like"/>
</dbReference>
<dbReference type="GO" id="GO:0016787">
    <property type="term" value="F:hydrolase activity"/>
    <property type="evidence" value="ECO:0007669"/>
    <property type="project" value="UniProtKB-KW"/>
</dbReference>
<dbReference type="RefSeq" id="WP_233731519.1">
    <property type="nucleotide sequence ID" value="NZ_JAJVCN010000004.1"/>
</dbReference>
<keyword evidence="3" id="KW-1185">Reference proteome</keyword>
<organism evidence="2 3">
    <name type="scientific">Kibdelosporangium philippinense</name>
    <dbReference type="NCBI Taxonomy" id="211113"/>
    <lineage>
        <taxon>Bacteria</taxon>
        <taxon>Bacillati</taxon>
        <taxon>Actinomycetota</taxon>
        <taxon>Actinomycetes</taxon>
        <taxon>Pseudonocardiales</taxon>
        <taxon>Pseudonocardiaceae</taxon>
        <taxon>Kibdelosporangium</taxon>
    </lineage>
</organism>
<evidence type="ECO:0000256" key="1">
    <source>
        <dbReference type="ARBA" id="ARBA00022801"/>
    </source>
</evidence>
<dbReference type="Gene3D" id="3.20.20.140">
    <property type="entry name" value="Metal-dependent hydrolases"/>
    <property type="match status" value="1"/>
</dbReference>
<dbReference type="PANTHER" id="PTHR46124">
    <property type="entry name" value="D-AMINOACYL-TRNA DEACYLASE"/>
    <property type="match status" value="1"/>
</dbReference>
<dbReference type="PIRSF" id="PIRSF005902">
    <property type="entry name" value="DNase_TatD"/>
    <property type="match status" value="1"/>
</dbReference>
<name>A0ABS8ZQP2_9PSEU</name>
<dbReference type="EMBL" id="JAJVCN010000004">
    <property type="protein sequence ID" value="MCE7010040.1"/>
    <property type="molecule type" value="Genomic_DNA"/>
</dbReference>
<sequence>MTTQGLVDTHCHIDAYDDPVAVLEESAAAGIHIIAVTESPDRYRLLRTRLGRRSKVDVALGYHPLRAGDLTPHDLVRFFRLLPDATWIGEIGLDFSQVGRASRQQQLRAFDAILAEPLLQTRPVTVHSRGAERDVITRLAQIRVPAIMHWFTGPLGAAEDALAAGLSFSVNPAMVNTQKGAALLQRLPPDRVLLETDGPFATYTGRPARPPDLVRVVRILAHTWAMSEQQATATILANQQRLLGYRT</sequence>
<dbReference type="CDD" id="cd01310">
    <property type="entry name" value="TatD_DNAse"/>
    <property type="match status" value="1"/>
</dbReference>